<evidence type="ECO:0000256" key="4">
    <source>
        <dbReference type="SAM" id="MobiDB-lite"/>
    </source>
</evidence>
<comment type="cofactor">
    <cofactor evidence="1">
        <name>pyrroloquinoline quinone</name>
        <dbReference type="ChEBI" id="CHEBI:58442"/>
    </cofactor>
</comment>
<dbReference type="InterPro" id="IPR011047">
    <property type="entry name" value="Quinoprotein_ADH-like_sf"/>
</dbReference>
<reference evidence="6" key="1">
    <citation type="submission" date="2018-05" db="EMBL/GenBank/DDBJ databases">
        <authorList>
            <person name="Lanie J.A."/>
            <person name="Ng W.-L."/>
            <person name="Kazmierczak K.M."/>
            <person name="Andrzejewski T.M."/>
            <person name="Davidsen T.M."/>
            <person name="Wayne K.J."/>
            <person name="Tettelin H."/>
            <person name="Glass J.I."/>
            <person name="Rusch D."/>
            <person name="Podicherti R."/>
            <person name="Tsui H.-C.T."/>
            <person name="Winkler M.E."/>
        </authorList>
    </citation>
    <scope>NUCLEOTIDE SEQUENCE</scope>
</reference>
<evidence type="ECO:0000256" key="1">
    <source>
        <dbReference type="ARBA" id="ARBA00001931"/>
    </source>
</evidence>
<proteinExistence type="inferred from homology"/>
<dbReference type="Pfam" id="PF01011">
    <property type="entry name" value="PQQ"/>
    <property type="match status" value="1"/>
</dbReference>
<dbReference type="SMART" id="SM00564">
    <property type="entry name" value="PQQ"/>
    <property type="match status" value="4"/>
</dbReference>
<keyword evidence="3" id="KW-0560">Oxidoreductase</keyword>
<dbReference type="PANTHER" id="PTHR32303">
    <property type="entry name" value="QUINOPROTEIN ALCOHOL DEHYDROGENASE (CYTOCHROME C)"/>
    <property type="match status" value="1"/>
</dbReference>
<evidence type="ECO:0000313" key="6">
    <source>
        <dbReference type="EMBL" id="SVB40118.1"/>
    </source>
</evidence>
<dbReference type="AlphaFoldDB" id="A0A382DP12"/>
<feature type="non-terminal residue" evidence="6">
    <location>
        <position position="1"/>
    </location>
</feature>
<dbReference type="InterPro" id="IPR002372">
    <property type="entry name" value="PQQ_rpt_dom"/>
</dbReference>
<dbReference type="InterPro" id="IPR018391">
    <property type="entry name" value="PQQ_b-propeller_rpt"/>
</dbReference>
<evidence type="ECO:0000256" key="2">
    <source>
        <dbReference type="ARBA" id="ARBA00008156"/>
    </source>
</evidence>
<feature type="domain" description="Pyrrolo-quinoline quinone repeat" evidence="5">
    <location>
        <begin position="13"/>
        <end position="500"/>
    </location>
</feature>
<dbReference type="SUPFAM" id="SSF50998">
    <property type="entry name" value="Quinoprotein alcohol dehydrogenase-like"/>
    <property type="match status" value="1"/>
</dbReference>
<protein>
    <recommendedName>
        <fullName evidence="5">Pyrrolo-quinoline quinone repeat domain-containing protein</fullName>
    </recommendedName>
</protein>
<dbReference type="GO" id="GO:0016491">
    <property type="term" value="F:oxidoreductase activity"/>
    <property type="evidence" value="ECO:0007669"/>
    <property type="project" value="UniProtKB-KW"/>
</dbReference>
<evidence type="ECO:0000256" key="3">
    <source>
        <dbReference type="ARBA" id="ARBA00023002"/>
    </source>
</evidence>
<dbReference type="Gene3D" id="2.140.10.10">
    <property type="entry name" value="Quinoprotein alcohol dehydrogenase-like superfamily"/>
    <property type="match status" value="1"/>
</dbReference>
<evidence type="ECO:0000259" key="5">
    <source>
        <dbReference type="Pfam" id="PF01011"/>
    </source>
</evidence>
<feature type="non-terminal residue" evidence="6">
    <location>
        <position position="501"/>
    </location>
</feature>
<dbReference type="PANTHER" id="PTHR32303:SF4">
    <property type="entry name" value="QUINOPROTEIN GLUCOSE DEHYDROGENASE"/>
    <property type="match status" value="1"/>
</dbReference>
<accession>A0A382DP12</accession>
<gene>
    <name evidence="6" type="ORF">METZ01_LOCUS192972</name>
</gene>
<dbReference type="EMBL" id="UINC01040356">
    <property type="protein sequence ID" value="SVB40118.1"/>
    <property type="molecule type" value="Genomic_DNA"/>
</dbReference>
<sequence>VSAQAPQQGVTDWPSTNYTQSANRYSPLTQITAENVATLERVWSFHLKPADYTGRLREDQAIPLVIGTTMYLASPYGAVLALDATTGVEQWRFELPENAVPSKRGIAYWPGDGDIPPSLLFGASSGALYSIKASDGTVNTEFGENGIVNLKTPEVMRTFTDAGYLLLSSPTIYKNLVITGAGTGEGRSFPKGTGPAGDTRAWDARTGELVWTFHTVPGPDQFGYDTWAGDSARDRSGVNVWGYMSLDAERGILYMPLGAPNDDRVGVDRPGDNLFSSSIVAVDANTGQYLWHFQLVHHDIWDYDAQSAPLVVDLHRDGEIVPALIIVNKTGLMFTLNRVTGEPIFDVEERPVPKSDVPGEQASPTQPFPVKPEPLTQNTISRDNLYKGELEHQAYCERLVDDNNMKLGGPYMPITPNQYSISPPGPAGGINYWGPSYDPELNLFVSNTTNLFQPMRLVQRPNGTWVNSGPLAGVRRFGDPDRRLPCGPTPWGELVAVDMDS</sequence>
<comment type="similarity">
    <text evidence="2">Belongs to the bacterial PQQ dehydrogenase family.</text>
</comment>
<feature type="region of interest" description="Disordered" evidence="4">
    <location>
        <begin position="352"/>
        <end position="377"/>
    </location>
</feature>
<organism evidence="6">
    <name type="scientific">marine metagenome</name>
    <dbReference type="NCBI Taxonomy" id="408172"/>
    <lineage>
        <taxon>unclassified sequences</taxon>
        <taxon>metagenomes</taxon>
        <taxon>ecological metagenomes</taxon>
    </lineage>
</organism>
<name>A0A382DP12_9ZZZZ</name>